<accession>A0A6A6TLF0</accession>
<keyword evidence="3" id="KW-1185">Reference proteome</keyword>
<evidence type="ECO:0000313" key="3">
    <source>
        <dbReference type="Proteomes" id="UP000799324"/>
    </source>
</evidence>
<gene>
    <name evidence="2" type="ORF">K491DRAFT_63204</name>
</gene>
<organism evidence="2 3">
    <name type="scientific">Lophiostoma macrostomum CBS 122681</name>
    <dbReference type="NCBI Taxonomy" id="1314788"/>
    <lineage>
        <taxon>Eukaryota</taxon>
        <taxon>Fungi</taxon>
        <taxon>Dikarya</taxon>
        <taxon>Ascomycota</taxon>
        <taxon>Pezizomycotina</taxon>
        <taxon>Dothideomycetes</taxon>
        <taxon>Pleosporomycetidae</taxon>
        <taxon>Pleosporales</taxon>
        <taxon>Lophiostomataceae</taxon>
        <taxon>Lophiostoma</taxon>
    </lineage>
</organism>
<protein>
    <submittedName>
        <fullName evidence="2">Uncharacterized protein</fullName>
    </submittedName>
</protein>
<evidence type="ECO:0000313" key="2">
    <source>
        <dbReference type="EMBL" id="KAF2660562.1"/>
    </source>
</evidence>
<proteinExistence type="predicted"/>
<dbReference type="AlphaFoldDB" id="A0A6A6TLF0"/>
<feature type="compositionally biased region" description="Low complexity" evidence="1">
    <location>
        <begin position="124"/>
        <end position="145"/>
    </location>
</feature>
<evidence type="ECO:0000256" key="1">
    <source>
        <dbReference type="SAM" id="MobiDB-lite"/>
    </source>
</evidence>
<dbReference type="Proteomes" id="UP000799324">
    <property type="component" value="Unassembled WGS sequence"/>
</dbReference>
<dbReference type="EMBL" id="MU004299">
    <property type="protein sequence ID" value="KAF2660562.1"/>
    <property type="molecule type" value="Genomic_DNA"/>
</dbReference>
<feature type="region of interest" description="Disordered" evidence="1">
    <location>
        <begin position="98"/>
        <end position="145"/>
    </location>
</feature>
<sequence length="192" mass="20984">MVRQTGQAAHAREMIFDRMYDRVKDYGLLSLSSPDQCETWEPITVSMFHERTLTPYPFASDTSESSLLVQLADIVQHSEDLHYSLPLPLPLPHPCPLSSQFPSLSPADTQTTPSLPSPPHQPRSTPTAATVTATTSTPPPSTAMTVAGQGTMRAMYAARTVVARDGIGLRFRAGARTIRLCDGSGLDWTMWV</sequence>
<reference evidence="2" key="1">
    <citation type="journal article" date="2020" name="Stud. Mycol.">
        <title>101 Dothideomycetes genomes: a test case for predicting lifestyles and emergence of pathogens.</title>
        <authorList>
            <person name="Haridas S."/>
            <person name="Albert R."/>
            <person name="Binder M."/>
            <person name="Bloem J."/>
            <person name="Labutti K."/>
            <person name="Salamov A."/>
            <person name="Andreopoulos B."/>
            <person name="Baker S."/>
            <person name="Barry K."/>
            <person name="Bills G."/>
            <person name="Bluhm B."/>
            <person name="Cannon C."/>
            <person name="Castanera R."/>
            <person name="Culley D."/>
            <person name="Daum C."/>
            <person name="Ezra D."/>
            <person name="Gonzalez J."/>
            <person name="Henrissat B."/>
            <person name="Kuo A."/>
            <person name="Liang C."/>
            <person name="Lipzen A."/>
            <person name="Lutzoni F."/>
            <person name="Magnuson J."/>
            <person name="Mondo S."/>
            <person name="Nolan M."/>
            <person name="Ohm R."/>
            <person name="Pangilinan J."/>
            <person name="Park H.-J."/>
            <person name="Ramirez L."/>
            <person name="Alfaro M."/>
            <person name="Sun H."/>
            <person name="Tritt A."/>
            <person name="Yoshinaga Y."/>
            <person name="Zwiers L.-H."/>
            <person name="Turgeon B."/>
            <person name="Goodwin S."/>
            <person name="Spatafora J."/>
            <person name="Crous P."/>
            <person name="Grigoriev I."/>
        </authorList>
    </citation>
    <scope>NUCLEOTIDE SEQUENCE</scope>
    <source>
        <strain evidence="2">CBS 122681</strain>
    </source>
</reference>
<feature type="compositionally biased region" description="Polar residues" evidence="1">
    <location>
        <begin position="100"/>
        <end position="114"/>
    </location>
</feature>
<name>A0A6A6TLF0_9PLEO</name>